<feature type="domain" description="Aminoglycoside phosphotransferase" evidence="1">
    <location>
        <begin position="185"/>
        <end position="289"/>
    </location>
</feature>
<proteinExistence type="predicted"/>
<comment type="caution">
    <text evidence="2">The sequence shown here is derived from an EMBL/GenBank/DDBJ whole genome shotgun (WGS) entry which is preliminary data.</text>
</comment>
<accession>A0A975WF26</accession>
<organism evidence="2 3">
    <name type="scientific">Marinovum algicola</name>
    <dbReference type="NCBI Taxonomy" id="42444"/>
    <lineage>
        <taxon>Bacteria</taxon>
        <taxon>Pseudomonadati</taxon>
        <taxon>Pseudomonadota</taxon>
        <taxon>Alphaproteobacteria</taxon>
        <taxon>Rhodobacterales</taxon>
        <taxon>Roseobacteraceae</taxon>
        <taxon>Marinovum</taxon>
    </lineage>
</organism>
<gene>
    <name evidence="2" type="ORF">SAMN04487940_13043</name>
</gene>
<evidence type="ECO:0000259" key="1">
    <source>
        <dbReference type="Pfam" id="PF01636"/>
    </source>
</evidence>
<dbReference type="Proteomes" id="UP000182932">
    <property type="component" value="Unassembled WGS sequence"/>
</dbReference>
<protein>
    <submittedName>
        <fullName evidence="2">Phosphotransferase enzyme family protein</fullName>
    </submittedName>
</protein>
<dbReference type="InterPro" id="IPR011009">
    <property type="entry name" value="Kinase-like_dom_sf"/>
</dbReference>
<dbReference type="EMBL" id="FNYY01000030">
    <property type="protein sequence ID" value="SEK09633.1"/>
    <property type="molecule type" value="Genomic_DNA"/>
</dbReference>
<keyword evidence="3" id="KW-1185">Reference proteome</keyword>
<reference evidence="2 3" key="1">
    <citation type="submission" date="2016-10" db="EMBL/GenBank/DDBJ databases">
        <authorList>
            <person name="Varghese N."/>
            <person name="Submissions S."/>
        </authorList>
    </citation>
    <scope>NUCLEOTIDE SEQUENCE [LARGE SCALE GENOMIC DNA]</scope>
    <source>
        <strain evidence="2 3">FF3</strain>
    </source>
</reference>
<sequence>MDRDDIPLLKALRRAVGDPDARVLSSDRRALGKGFADAMAGGEGLILHSGLLETCAGDQECQVVEKVCRVLPPGREPGSWLYWKREALAYDSGYLHGRFDGIRPPECYGVAYSEDPTARIFIEAIPDAQPHWTAETHSRAANALGRFTASAAGMPDIERHDWMAIGRAHSWTDIAADLLNDPDTLRGDPVLARWLAGTNLARTVDLWQNIGVLRAALADLPKCFCHHDAFQRNLLVRETDEAEPVIFAIDWAFAGHGVVGKELAAAVGASLMFRDIRSDEANDISVRMFSSYLDGMRSIDWPGASADVRLGFCATTAMMFALGALGPWLALLRDPEFSPVVKEITGTEPDRFIGNLSDIQGFFLDLGEEAVELARR</sequence>
<dbReference type="GeneID" id="80820964"/>
<dbReference type="Gene3D" id="3.90.1200.10">
    <property type="match status" value="1"/>
</dbReference>
<name>A0A975WF26_9RHOB</name>
<dbReference type="InterPro" id="IPR002575">
    <property type="entry name" value="Aminoglycoside_PTrfase"/>
</dbReference>
<evidence type="ECO:0000313" key="2">
    <source>
        <dbReference type="EMBL" id="SEK09633.1"/>
    </source>
</evidence>
<dbReference type="Pfam" id="PF01636">
    <property type="entry name" value="APH"/>
    <property type="match status" value="1"/>
</dbReference>
<dbReference type="RefSeq" id="WP_074840010.1">
    <property type="nucleotide sequence ID" value="NZ_FNYY01000030.1"/>
</dbReference>
<dbReference type="AlphaFoldDB" id="A0A975WF26"/>
<dbReference type="SUPFAM" id="SSF56112">
    <property type="entry name" value="Protein kinase-like (PK-like)"/>
    <property type="match status" value="1"/>
</dbReference>
<evidence type="ECO:0000313" key="3">
    <source>
        <dbReference type="Proteomes" id="UP000182932"/>
    </source>
</evidence>